<evidence type="ECO:0000256" key="4">
    <source>
        <dbReference type="ARBA" id="ARBA00010561"/>
    </source>
</evidence>
<protein>
    <recommendedName>
        <fullName evidence="6 19">Adenosylcobinamide-GDP ribazoletransferase</fullName>
        <ecNumber evidence="5 19">2.7.8.26</ecNumber>
    </recommendedName>
    <alternativeName>
        <fullName evidence="16 19">Cobalamin synthase</fullName>
    </alternativeName>
    <alternativeName>
        <fullName evidence="15 19">Cobalamin-5'-phosphate synthase</fullName>
    </alternativeName>
</protein>
<name>A0A134AC03_9FIRM</name>
<keyword evidence="12 19" id="KW-1133">Transmembrane helix</keyword>
<comment type="caution">
    <text evidence="20">The sequence shown here is derived from an EMBL/GenBank/DDBJ whole genome shotgun (WGS) entry which is preliminary data.</text>
</comment>
<evidence type="ECO:0000256" key="8">
    <source>
        <dbReference type="ARBA" id="ARBA00022573"/>
    </source>
</evidence>
<organism evidence="20 21">
    <name type="scientific">Aedoeadaptatus coxii</name>
    <dbReference type="NCBI Taxonomy" id="755172"/>
    <lineage>
        <taxon>Bacteria</taxon>
        <taxon>Bacillati</taxon>
        <taxon>Bacillota</taxon>
        <taxon>Tissierellia</taxon>
        <taxon>Tissierellales</taxon>
        <taxon>Peptoniphilaceae</taxon>
        <taxon>Aedoeadaptatus</taxon>
    </lineage>
</organism>
<evidence type="ECO:0000256" key="1">
    <source>
        <dbReference type="ARBA" id="ARBA00001946"/>
    </source>
</evidence>
<evidence type="ECO:0000256" key="3">
    <source>
        <dbReference type="ARBA" id="ARBA00004663"/>
    </source>
</evidence>
<evidence type="ECO:0000256" key="18">
    <source>
        <dbReference type="ARBA" id="ARBA00049504"/>
    </source>
</evidence>
<keyword evidence="11 19" id="KW-0460">Magnesium</keyword>
<comment type="pathway">
    <text evidence="3 19">Cofactor biosynthesis; adenosylcobalamin biosynthesis; adenosylcobalamin from cob(II)yrinate a,c-diamide: step 7/7.</text>
</comment>
<dbReference type="PATRIC" id="fig|755172.3.peg.1657"/>
<evidence type="ECO:0000256" key="10">
    <source>
        <dbReference type="ARBA" id="ARBA00022692"/>
    </source>
</evidence>
<feature type="transmembrane region" description="Helical" evidence="19">
    <location>
        <begin position="31"/>
        <end position="48"/>
    </location>
</feature>
<comment type="subcellular location">
    <subcellularLocation>
        <location evidence="2 19">Cell membrane</location>
        <topology evidence="2 19">Multi-pass membrane protein</topology>
    </subcellularLocation>
</comment>
<keyword evidence="21" id="KW-1185">Reference proteome</keyword>
<keyword evidence="8 19" id="KW-0169">Cobalamin biosynthesis</keyword>
<dbReference type="EMBL" id="LSDG01000045">
    <property type="protein sequence ID" value="KXB65188.1"/>
    <property type="molecule type" value="Genomic_DNA"/>
</dbReference>
<dbReference type="PANTHER" id="PTHR34148:SF1">
    <property type="entry name" value="ADENOSYLCOBINAMIDE-GDP RIBAZOLETRANSFERASE"/>
    <property type="match status" value="1"/>
</dbReference>
<comment type="similarity">
    <text evidence="4 19">Belongs to the CobS family.</text>
</comment>
<comment type="cofactor">
    <cofactor evidence="1 19">
        <name>Mg(2+)</name>
        <dbReference type="ChEBI" id="CHEBI:18420"/>
    </cofactor>
</comment>
<evidence type="ECO:0000313" key="21">
    <source>
        <dbReference type="Proteomes" id="UP000070442"/>
    </source>
</evidence>
<feature type="transmembrane region" description="Helical" evidence="19">
    <location>
        <begin position="131"/>
        <end position="151"/>
    </location>
</feature>
<accession>A0A134AC03</accession>
<keyword evidence="10 19" id="KW-0812">Transmembrane</keyword>
<feature type="transmembrane region" description="Helical" evidence="19">
    <location>
        <begin position="105"/>
        <end position="124"/>
    </location>
</feature>
<evidence type="ECO:0000256" key="12">
    <source>
        <dbReference type="ARBA" id="ARBA00022989"/>
    </source>
</evidence>
<evidence type="ECO:0000256" key="9">
    <source>
        <dbReference type="ARBA" id="ARBA00022679"/>
    </source>
</evidence>
<gene>
    <name evidence="19" type="primary">cobS</name>
    <name evidence="20" type="ORF">HMPREF1863_01696</name>
</gene>
<evidence type="ECO:0000256" key="13">
    <source>
        <dbReference type="ARBA" id="ARBA00023136"/>
    </source>
</evidence>
<dbReference type="EC" id="2.7.8.26" evidence="5 19"/>
<comment type="catalytic activity">
    <reaction evidence="17 19">
        <text>alpha-ribazole + adenosylcob(III)inamide-GDP = adenosylcob(III)alamin + GMP + H(+)</text>
        <dbReference type="Rhea" id="RHEA:16049"/>
        <dbReference type="ChEBI" id="CHEBI:10329"/>
        <dbReference type="ChEBI" id="CHEBI:15378"/>
        <dbReference type="ChEBI" id="CHEBI:18408"/>
        <dbReference type="ChEBI" id="CHEBI:58115"/>
        <dbReference type="ChEBI" id="CHEBI:60487"/>
        <dbReference type="EC" id="2.7.8.26"/>
    </reaction>
</comment>
<evidence type="ECO:0000256" key="5">
    <source>
        <dbReference type="ARBA" id="ARBA00013200"/>
    </source>
</evidence>
<dbReference type="GO" id="GO:0005886">
    <property type="term" value="C:plasma membrane"/>
    <property type="evidence" value="ECO:0007669"/>
    <property type="project" value="UniProtKB-SubCell"/>
</dbReference>
<dbReference type="GO" id="GO:0008818">
    <property type="term" value="F:cobalamin 5'-phosphate synthase activity"/>
    <property type="evidence" value="ECO:0007669"/>
    <property type="project" value="UniProtKB-UniRule"/>
</dbReference>
<evidence type="ECO:0000256" key="7">
    <source>
        <dbReference type="ARBA" id="ARBA00022475"/>
    </source>
</evidence>
<dbReference type="UniPathway" id="UPA00148">
    <property type="reaction ID" value="UER00238"/>
</dbReference>
<evidence type="ECO:0000256" key="11">
    <source>
        <dbReference type="ARBA" id="ARBA00022842"/>
    </source>
</evidence>
<dbReference type="STRING" id="755172.HMPREF1863_01696"/>
<evidence type="ECO:0000256" key="19">
    <source>
        <dbReference type="HAMAP-Rule" id="MF_00719"/>
    </source>
</evidence>
<feature type="transmembrane region" description="Helical" evidence="19">
    <location>
        <begin position="192"/>
        <end position="209"/>
    </location>
</feature>
<dbReference type="GO" id="GO:0009236">
    <property type="term" value="P:cobalamin biosynthetic process"/>
    <property type="evidence" value="ECO:0007669"/>
    <property type="project" value="UniProtKB-UniRule"/>
</dbReference>
<keyword evidence="7 19" id="KW-1003">Cell membrane</keyword>
<dbReference type="Proteomes" id="UP000070442">
    <property type="component" value="Unassembled WGS sequence"/>
</dbReference>
<proteinExistence type="inferred from homology"/>
<evidence type="ECO:0000256" key="14">
    <source>
        <dbReference type="ARBA" id="ARBA00025228"/>
    </source>
</evidence>
<feature type="transmembrane region" description="Helical" evidence="19">
    <location>
        <begin position="55"/>
        <end position="71"/>
    </location>
</feature>
<comment type="function">
    <text evidence="14 19">Joins adenosylcobinamide-GDP and alpha-ribazole to generate adenosylcobalamin (Ado-cobalamin). Also synthesizes adenosylcobalamin 5'-phosphate from adenosylcobinamide-GDP and alpha-ribazole 5'-phosphate.</text>
</comment>
<dbReference type="Pfam" id="PF02654">
    <property type="entry name" value="CobS"/>
    <property type="match status" value="1"/>
</dbReference>
<keyword evidence="13 19" id="KW-0472">Membrane</keyword>
<evidence type="ECO:0000256" key="15">
    <source>
        <dbReference type="ARBA" id="ARBA00032605"/>
    </source>
</evidence>
<keyword evidence="9 19" id="KW-0808">Transferase</keyword>
<comment type="catalytic activity">
    <reaction evidence="18 19">
        <text>alpha-ribazole 5'-phosphate + adenosylcob(III)inamide-GDP = adenosylcob(III)alamin 5'-phosphate + GMP + H(+)</text>
        <dbReference type="Rhea" id="RHEA:23560"/>
        <dbReference type="ChEBI" id="CHEBI:15378"/>
        <dbReference type="ChEBI" id="CHEBI:57918"/>
        <dbReference type="ChEBI" id="CHEBI:58115"/>
        <dbReference type="ChEBI" id="CHEBI:60487"/>
        <dbReference type="ChEBI" id="CHEBI:60493"/>
        <dbReference type="EC" id="2.7.8.26"/>
    </reaction>
</comment>
<dbReference type="AlphaFoldDB" id="A0A134AC03"/>
<dbReference type="GO" id="GO:0051073">
    <property type="term" value="F:adenosylcobinamide-GDP ribazoletransferase activity"/>
    <property type="evidence" value="ECO:0007669"/>
    <property type="project" value="UniProtKB-UniRule"/>
</dbReference>
<evidence type="ECO:0000256" key="16">
    <source>
        <dbReference type="ARBA" id="ARBA00032853"/>
    </source>
</evidence>
<feature type="transmembrane region" description="Helical" evidence="19">
    <location>
        <begin position="221"/>
        <end position="240"/>
    </location>
</feature>
<dbReference type="InterPro" id="IPR003805">
    <property type="entry name" value="CobS"/>
</dbReference>
<evidence type="ECO:0000256" key="2">
    <source>
        <dbReference type="ARBA" id="ARBA00004651"/>
    </source>
</evidence>
<evidence type="ECO:0000256" key="17">
    <source>
        <dbReference type="ARBA" id="ARBA00048623"/>
    </source>
</evidence>
<reference evidence="21" key="1">
    <citation type="submission" date="2016-01" db="EMBL/GenBank/DDBJ databases">
        <authorList>
            <person name="Mitreva M."/>
            <person name="Pepin K.H."/>
            <person name="Mihindukulasuriya K.A."/>
            <person name="Fulton R."/>
            <person name="Fronick C."/>
            <person name="O'Laughlin M."/>
            <person name="Miner T."/>
            <person name="Herter B."/>
            <person name="Rosa B.A."/>
            <person name="Cordes M."/>
            <person name="Tomlinson C."/>
            <person name="Wollam A."/>
            <person name="Palsikar V.B."/>
            <person name="Mardis E.R."/>
            <person name="Wilson R.K."/>
        </authorList>
    </citation>
    <scope>NUCLEOTIDE SEQUENCE [LARGE SCALE GENOMIC DNA]</scope>
    <source>
        <strain evidence="21">DNF00729</strain>
    </source>
</reference>
<sequence length="242" mass="26848">MNSFFLALQFLTRFPIPYETNFNESEAGKSLFWFPFISAFMGFLVGCAQNITFPIAPQVSGFVALMVLYLLNGGLHLDGLADTADGFLSYRDRDETLRIMHDSTIGTYGVVALVFLLLGEYAVFSSVMISPVNLAILLASSRIGVLFSIYFFPTATSSTLGNFFKQKSKPLSYIFQWVMLSGAILIIRKPQMILFPIVALLFSYFFSRVSMKKIGGVSGDVYGAIMELSTLLLLLIYGGWMA</sequence>
<dbReference type="HAMAP" id="MF_00719">
    <property type="entry name" value="CobS"/>
    <property type="match status" value="1"/>
</dbReference>
<dbReference type="OrthoDB" id="9794626at2"/>
<dbReference type="RefSeq" id="WP_068369667.1">
    <property type="nucleotide sequence ID" value="NZ_CAMQER010000056.1"/>
</dbReference>
<dbReference type="PANTHER" id="PTHR34148">
    <property type="entry name" value="ADENOSYLCOBINAMIDE-GDP RIBAZOLETRANSFERASE"/>
    <property type="match status" value="1"/>
</dbReference>
<dbReference type="NCBIfam" id="TIGR00317">
    <property type="entry name" value="cobS"/>
    <property type="match status" value="1"/>
</dbReference>
<evidence type="ECO:0000313" key="20">
    <source>
        <dbReference type="EMBL" id="KXB65188.1"/>
    </source>
</evidence>
<evidence type="ECO:0000256" key="6">
    <source>
        <dbReference type="ARBA" id="ARBA00015850"/>
    </source>
</evidence>